<keyword evidence="3" id="KW-1185">Reference proteome</keyword>
<dbReference type="Proteomes" id="UP000265663">
    <property type="component" value="Unassembled WGS sequence"/>
</dbReference>
<dbReference type="OrthoDB" id="3801008at2759"/>
<sequence length="592" mass="64619">MAHKTKKSHTFAFKLKPKLRSSTTKKVHVVPQSVSVPDHATKSDDEGSCEGSIVVKASVSETDNVTRQQEHTPTNQKVEHDEPTSGQTYITYPNLKLCSISRPQSFSKPSNTSNYLGDSSNSAAKASGIEYEVSDTLGHGDILYGMDKTSVIEDVSTVQVPITATQDMLVFKGYPVTENDNHLSSGLKNGIARGNASSPDCVKQLADTPISPTLSKSDTKPKRHYTSYAPKRSWRRSAIDPFKSLGPSLMFTSLFGTGPLSQYRTVPIDPPQDVPSRIAQTSQPEKVVKQAVEEDSDPSPDSVGIPLAVQMTLSQAEVIDPLLDGVTFCKNRNDSPVWFEREPISDIDPDFSDDEDDYMRTREALISVSAPSSLPIVDYGGMDPNLCLILEETSTSEEETSISDEFSEPDGYSSGITVTSRDSSESSGMSASSTDFVMDNTFLGSTSARDIIDYAMPNSSGNITKKALAAAFIRCVSDEHADRRSESPGIDAPGVTFITEDDVDRCMSFETQRRAKLGHISLFKFLKTITFDHQATASEKDIIEAWCKAALESRELTEKRKNSPASHAVRRISQSDSGSGQPRGRTRMRSSS</sequence>
<feature type="region of interest" description="Disordered" evidence="1">
    <location>
        <begin position="185"/>
        <end position="229"/>
    </location>
</feature>
<name>A0A3M7M260_9PLEO</name>
<feature type="region of interest" description="Disordered" evidence="1">
    <location>
        <begin position="397"/>
        <end position="431"/>
    </location>
</feature>
<dbReference type="AlphaFoldDB" id="A0A3M7M260"/>
<feature type="compositionally biased region" description="Acidic residues" evidence="1">
    <location>
        <begin position="397"/>
        <end position="408"/>
    </location>
</feature>
<evidence type="ECO:0000313" key="2">
    <source>
        <dbReference type="EMBL" id="RMZ68585.1"/>
    </source>
</evidence>
<reference evidence="2 3" key="1">
    <citation type="journal article" date="2014" name="PLoS ONE">
        <title>De novo Genome Assembly of the Fungal Plant Pathogen Pyrenophora semeniperda.</title>
        <authorList>
            <person name="Soliai M.M."/>
            <person name="Meyer S.E."/>
            <person name="Udall J.A."/>
            <person name="Elzinga D.E."/>
            <person name="Hermansen R.A."/>
            <person name="Bodily P.M."/>
            <person name="Hart A.A."/>
            <person name="Coleman C.E."/>
        </authorList>
    </citation>
    <scope>NUCLEOTIDE SEQUENCE [LARGE SCALE GENOMIC DNA]</scope>
    <source>
        <strain evidence="2 3">CCB06</strain>
        <tissue evidence="2">Mycelium</tissue>
    </source>
</reference>
<protein>
    <submittedName>
        <fullName evidence="2">Uncharacterized protein</fullName>
    </submittedName>
</protein>
<feature type="region of interest" description="Disordered" evidence="1">
    <location>
        <begin position="22"/>
        <end position="87"/>
    </location>
</feature>
<feature type="compositionally biased region" description="Polar residues" evidence="1">
    <location>
        <begin position="59"/>
        <end position="76"/>
    </location>
</feature>
<accession>A0A3M7M260</accession>
<organism evidence="2 3">
    <name type="scientific">Pyrenophora seminiperda CCB06</name>
    <dbReference type="NCBI Taxonomy" id="1302712"/>
    <lineage>
        <taxon>Eukaryota</taxon>
        <taxon>Fungi</taxon>
        <taxon>Dikarya</taxon>
        <taxon>Ascomycota</taxon>
        <taxon>Pezizomycotina</taxon>
        <taxon>Dothideomycetes</taxon>
        <taxon>Pleosporomycetidae</taxon>
        <taxon>Pleosporales</taxon>
        <taxon>Pleosporineae</taxon>
        <taxon>Pleosporaceae</taxon>
        <taxon>Pyrenophora</taxon>
    </lineage>
</organism>
<dbReference type="EMBL" id="KE747816">
    <property type="protein sequence ID" value="RMZ68585.1"/>
    <property type="molecule type" value="Genomic_DNA"/>
</dbReference>
<gene>
    <name evidence="2" type="ORF">GMOD_00008307</name>
</gene>
<evidence type="ECO:0000313" key="3">
    <source>
        <dbReference type="Proteomes" id="UP000265663"/>
    </source>
</evidence>
<evidence type="ECO:0000256" key="1">
    <source>
        <dbReference type="SAM" id="MobiDB-lite"/>
    </source>
</evidence>
<feature type="region of interest" description="Disordered" evidence="1">
    <location>
        <begin position="555"/>
        <end position="592"/>
    </location>
</feature>
<proteinExistence type="predicted"/>